<evidence type="ECO:0000256" key="8">
    <source>
        <dbReference type="ARBA" id="ARBA00023288"/>
    </source>
</evidence>
<dbReference type="InterPro" id="IPR050811">
    <property type="entry name" value="Phosphate_ABC_transporter"/>
</dbReference>
<evidence type="ECO:0000256" key="5">
    <source>
        <dbReference type="ARBA" id="ARBA00022592"/>
    </source>
</evidence>
<keyword evidence="9" id="KW-1133">Transmembrane helix</keyword>
<evidence type="ECO:0000256" key="6">
    <source>
        <dbReference type="ARBA" id="ARBA00022729"/>
    </source>
</evidence>
<gene>
    <name evidence="11" type="ORF">HPT30_23640</name>
</gene>
<keyword evidence="8" id="KW-0449">Lipoprotein</keyword>
<dbReference type="SUPFAM" id="SSF53850">
    <property type="entry name" value="Periplasmic binding protein-like II"/>
    <property type="match status" value="1"/>
</dbReference>
<dbReference type="PANTHER" id="PTHR30570">
    <property type="entry name" value="PERIPLASMIC PHOSPHATE BINDING COMPONENT OF PHOSPHATE ABC TRANSPORTER"/>
    <property type="match status" value="1"/>
</dbReference>
<comment type="function">
    <text evidence="1">Part of the ABC transporter complex PstSACB involved in phosphate import.</text>
</comment>
<dbReference type="Proteomes" id="UP000564806">
    <property type="component" value="Unassembled WGS sequence"/>
</dbReference>
<keyword evidence="9" id="KW-0472">Membrane</keyword>
<dbReference type="GO" id="GO:0006817">
    <property type="term" value="P:phosphate ion transport"/>
    <property type="evidence" value="ECO:0007669"/>
    <property type="project" value="UniProtKB-KW"/>
</dbReference>
<keyword evidence="12" id="KW-1185">Reference proteome</keyword>
<dbReference type="GO" id="GO:0005886">
    <property type="term" value="C:plasma membrane"/>
    <property type="evidence" value="ECO:0007669"/>
    <property type="project" value="UniProtKB-SubCell"/>
</dbReference>
<organism evidence="11 12">
    <name type="scientific">Paenibacillus agri</name>
    <dbReference type="NCBI Taxonomy" id="2744309"/>
    <lineage>
        <taxon>Bacteria</taxon>
        <taxon>Bacillati</taxon>
        <taxon>Bacillota</taxon>
        <taxon>Bacilli</taxon>
        <taxon>Bacillales</taxon>
        <taxon>Paenibacillaceae</taxon>
        <taxon>Paenibacillus</taxon>
    </lineage>
</organism>
<evidence type="ECO:0000313" key="11">
    <source>
        <dbReference type="EMBL" id="NUU63354.1"/>
    </source>
</evidence>
<keyword evidence="7" id="KW-0564">Palmitate</keyword>
<comment type="subcellular location">
    <subcellularLocation>
        <location evidence="2">Cell membrane</location>
        <topology evidence="2">Lipid-anchor</topology>
    </subcellularLocation>
</comment>
<evidence type="ECO:0000256" key="4">
    <source>
        <dbReference type="ARBA" id="ARBA00011529"/>
    </source>
</evidence>
<evidence type="ECO:0000256" key="3">
    <source>
        <dbReference type="ARBA" id="ARBA00008725"/>
    </source>
</evidence>
<evidence type="ECO:0000256" key="9">
    <source>
        <dbReference type="SAM" id="Phobius"/>
    </source>
</evidence>
<keyword evidence="5" id="KW-0813">Transport</keyword>
<protein>
    <submittedName>
        <fullName evidence="11">Substrate-binding domain-containing protein</fullName>
    </submittedName>
</protein>
<evidence type="ECO:0000256" key="1">
    <source>
        <dbReference type="ARBA" id="ARBA00002841"/>
    </source>
</evidence>
<dbReference type="RefSeq" id="WP_175373752.1">
    <property type="nucleotide sequence ID" value="NZ_JABWCS010000218.1"/>
</dbReference>
<proteinExistence type="inferred from homology"/>
<dbReference type="Pfam" id="PF12849">
    <property type="entry name" value="PBP_like_2"/>
    <property type="match status" value="1"/>
</dbReference>
<reference evidence="11" key="1">
    <citation type="submission" date="2020-06" db="EMBL/GenBank/DDBJ databases">
        <title>Paenibacillus sp. nov., isolated from soil.</title>
        <authorList>
            <person name="Seo Y.L."/>
        </authorList>
    </citation>
    <scope>NUCLEOTIDE SEQUENCE [LARGE SCALE GENOMIC DNA]</scope>
    <source>
        <strain evidence="11">JW14</strain>
    </source>
</reference>
<evidence type="ECO:0000259" key="10">
    <source>
        <dbReference type="Pfam" id="PF12849"/>
    </source>
</evidence>
<dbReference type="AlphaFoldDB" id="A0A850EV99"/>
<keyword evidence="6" id="KW-0732">Signal</keyword>
<accession>A0A850EV99</accession>
<dbReference type="EMBL" id="JABWCS010000218">
    <property type="protein sequence ID" value="NUU63354.1"/>
    <property type="molecule type" value="Genomic_DNA"/>
</dbReference>
<feature type="transmembrane region" description="Helical" evidence="9">
    <location>
        <begin position="38"/>
        <end position="62"/>
    </location>
</feature>
<dbReference type="Gene3D" id="3.40.190.10">
    <property type="entry name" value="Periplasmic binding protein-like II"/>
    <property type="match status" value="2"/>
</dbReference>
<evidence type="ECO:0000313" key="12">
    <source>
        <dbReference type="Proteomes" id="UP000564806"/>
    </source>
</evidence>
<comment type="similarity">
    <text evidence="3">Belongs to the PstS family.</text>
</comment>
<sequence length="389" mass="42997">MKESFWTKLLLSVVAVGGIALIGFITTLITALNLGLKFYVPLLITATAFLAAYSVITIFQILKRRTRHIVLLSFAGLCLLSTAGFELSKVYVNSFGEINEQEVNLAQYAPFVPDSKAAALTKPTTFTIREDLPRLDGATALYPLYASFAQAVYPSGEYQPYGADSLITCSTTPVAYKRLLEGEVDMIFAAAPSQSQLKEAQQRGVQLKLTPIGREAFVFFVNRRNPVKGLTIEQIKHIYSGKITNWKEVGGSNNGIRAFQRPEDSGSQTMLQKVMGNTPLMTPPQEDVADLMSGIISRTANYRNFRNALGYSFLFYASELNRDGEIALLEIDGIRPERTTIRNGEYPFATEFYAVTAGSSNPNIEPFLDWITSPQGQELVEKTGYTSLK</sequence>
<keyword evidence="5" id="KW-0592">Phosphate transport</keyword>
<evidence type="ECO:0000256" key="7">
    <source>
        <dbReference type="ARBA" id="ARBA00023139"/>
    </source>
</evidence>
<keyword evidence="9" id="KW-0812">Transmembrane</keyword>
<comment type="caution">
    <text evidence="11">The sequence shown here is derived from an EMBL/GenBank/DDBJ whole genome shotgun (WGS) entry which is preliminary data.</text>
</comment>
<evidence type="ECO:0000256" key="2">
    <source>
        <dbReference type="ARBA" id="ARBA00004193"/>
    </source>
</evidence>
<feature type="transmembrane region" description="Helical" evidence="9">
    <location>
        <begin position="69"/>
        <end position="87"/>
    </location>
</feature>
<name>A0A850EV99_9BACL</name>
<dbReference type="InterPro" id="IPR024370">
    <property type="entry name" value="PBP_domain"/>
</dbReference>
<feature type="domain" description="PBP" evidence="10">
    <location>
        <begin position="135"/>
        <end position="374"/>
    </location>
</feature>
<dbReference type="PANTHER" id="PTHR30570:SF1">
    <property type="entry name" value="PHOSPHATE-BINDING PROTEIN PSTS"/>
    <property type="match status" value="1"/>
</dbReference>
<feature type="transmembrane region" description="Helical" evidence="9">
    <location>
        <begin position="9"/>
        <end position="32"/>
    </location>
</feature>
<comment type="subunit">
    <text evidence="4">The complex is composed of two ATP-binding proteins (PstB), two transmembrane proteins (PstC and PstA) and a solute-binding protein (PstS).</text>
</comment>